<feature type="region of interest" description="Disordered" evidence="1">
    <location>
        <begin position="69"/>
        <end position="110"/>
    </location>
</feature>
<dbReference type="Gene3D" id="3.40.5.80">
    <property type="match status" value="1"/>
</dbReference>
<organism evidence="3 4">
    <name type="scientific">Desulfocurvibacter africanus subsp. africanus str. Walvis Bay</name>
    <dbReference type="NCBI Taxonomy" id="690850"/>
    <lineage>
        <taxon>Bacteria</taxon>
        <taxon>Pseudomonadati</taxon>
        <taxon>Thermodesulfobacteriota</taxon>
        <taxon>Desulfovibrionia</taxon>
        <taxon>Desulfovibrionales</taxon>
        <taxon>Desulfovibrionaceae</taxon>
        <taxon>Desulfocurvibacter</taxon>
    </lineage>
</organism>
<dbReference type="EMBL" id="CP003221">
    <property type="protein sequence ID" value="EGJ49044.1"/>
    <property type="molecule type" value="Genomic_DNA"/>
</dbReference>
<keyword evidence="4" id="KW-1185">Reference proteome</keyword>
<protein>
    <recommendedName>
        <fullName evidence="2">Mu-like prophage FluMu N-terminal domain-containing protein</fullName>
    </recommendedName>
</protein>
<reference evidence="3 4" key="1">
    <citation type="journal article" date="2011" name="J. Bacteriol.">
        <title>Genome sequence of the mercury-methylating and pleomorphic Desulfovibrio africanus Strain Walvis Bay.</title>
        <authorList>
            <person name="Brown S.D."/>
            <person name="Wall J.D."/>
            <person name="Kucken A.M."/>
            <person name="Gilmour C.C."/>
            <person name="Podar M."/>
            <person name="Brandt C.C."/>
            <person name="Teshima H."/>
            <person name="Detter J.C."/>
            <person name="Han C.S."/>
            <person name="Land M.L."/>
            <person name="Lucas S."/>
            <person name="Han J."/>
            <person name="Pennacchio L."/>
            <person name="Nolan M."/>
            <person name="Pitluck S."/>
            <person name="Woyke T."/>
            <person name="Goodwin L."/>
            <person name="Palumbo A.V."/>
            <person name="Elias D.A."/>
        </authorList>
    </citation>
    <scope>NUCLEOTIDE SEQUENCE [LARGE SCALE GENOMIC DNA]</scope>
    <source>
        <strain evidence="3 4">Walvis Bay</strain>
    </source>
</reference>
<dbReference type="KEGG" id="daf:Desaf_0692"/>
<evidence type="ECO:0000313" key="3">
    <source>
        <dbReference type="EMBL" id="EGJ49044.1"/>
    </source>
</evidence>
<gene>
    <name evidence="3" type="ORF">Desaf_0692</name>
</gene>
<dbReference type="Pfam" id="PF17891">
    <property type="entry name" value="FluMu_N"/>
    <property type="match status" value="1"/>
</dbReference>
<evidence type="ECO:0000313" key="4">
    <source>
        <dbReference type="Proteomes" id="UP000007844"/>
    </source>
</evidence>
<proteinExistence type="predicted"/>
<dbReference type="HOGENOM" id="CLU_2166848_0_0_7"/>
<feature type="domain" description="Mu-like prophage FluMu N-terminal" evidence="2">
    <location>
        <begin position="22"/>
        <end position="65"/>
    </location>
</feature>
<dbReference type="SUPFAM" id="SSF160059">
    <property type="entry name" value="PriA/YqbF domain"/>
    <property type="match status" value="1"/>
</dbReference>
<sequence>MNTQNKTTAKPEFVEAVRVVAKRNGFRRAGRAWSASGEVVPLSELTKEQLDALCAEPNLVVQFTEIPVETKPADKVQAPDPWPDPPEQPKDEQADSPETKELGKAKKEKK</sequence>
<dbReference type="RefSeq" id="WP_014258880.1">
    <property type="nucleotide sequence ID" value="NC_016629.1"/>
</dbReference>
<dbReference type="Proteomes" id="UP000007844">
    <property type="component" value="Chromosome"/>
</dbReference>
<evidence type="ECO:0000256" key="1">
    <source>
        <dbReference type="SAM" id="MobiDB-lite"/>
    </source>
</evidence>
<feature type="compositionally biased region" description="Basic and acidic residues" evidence="1">
    <location>
        <begin position="87"/>
        <end position="110"/>
    </location>
</feature>
<dbReference type="InterPro" id="IPR041227">
    <property type="entry name" value="FluMu_N"/>
</dbReference>
<name>F3YW14_DESAF</name>
<dbReference type="STRING" id="690850.Desaf_0692"/>
<dbReference type="AlphaFoldDB" id="F3YW14"/>
<evidence type="ECO:0000259" key="2">
    <source>
        <dbReference type="Pfam" id="PF17891"/>
    </source>
</evidence>
<accession>F3YW14</accession>